<organism evidence="1 2">
    <name type="scientific">Portunus trituberculatus</name>
    <name type="common">Swimming crab</name>
    <name type="synonym">Neptunus trituberculatus</name>
    <dbReference type="NCBI Taxonomy" id="210409"/>
    <lineage>
        <taxon>Eukaryota</taxon>
        <taxon>Metazoa</taxon>
        <taxon>Ecdysozoa</taxon>
        <taxon>Arthropoda</taxon>
        <taxon>Crustacea</taxon>
        <taxon>Multicrustacea</taxon>
        <taxon>Malacostraca</taxon>
        <taxon>Eumalacostraca</taxon>
        <taxon>Eucarida</taxon>
        <taxon>Decapoda</taxon>
        <taxon>Pleocyemata</taxon>
        <taxon>Brachyura</taxon>
        <taxon>Eubrachyura</taxon>
        <taxon>Portunoidea</taxon>
        <taxon>Portunidae</taxon>
        <taxon>Portuninae</taxon>
        <taxon>Portunus</taxon>
    </lineage>
</organism>
<gene>
    <name evidence="1" type="ORF">E2C01_038349</name>
</gene>
<proteinExistence type="predicted"/>
<dbReference type="Proteomes" id="UP000324222">
    <property type="component" value="Unassembled WGS sequence"/>
</dbReference>
<protein>
    <submittedName>
        <fullName evidence="1">Uncharacterized protein</fullName>
    </submittedName>
</protein>
<sequence>MPRKQSNHTTLCQWLCTTNSATSKGMNMATLTAEGICIYLTENSFVQSVPLLLYVYGHRAALDKWGPQLERHGEQT</sequence>
<name>A0A5B7FC00_PORTR</name>
<reference evidence="1 2" key="1">
    <citation type="submission" date="2019-05" db="EMBL/GenBank/DDBJ databases">
        <title>Another draft genome of Portunus trituberculatus and its Hox gene families provides insights of decapod evolution.</title>
        <authorList>
            <person name="Jeong J.-H."/>
            <person name="Song I."/>
            <person name="Kim S."/>
            <person name="Choi T."/>
            <person name="Kim D."/>
            <person name="Ryu S."/>
            <person name="Kim W."/>
        </authorList>
    </citation>
    <scope>NUCLEOTIDE SEQUENCE [LARGE SCALE GENOMIC DNA]</scope>
    <source>
        <tissue evidence="1">Muscle</tissue>
    </source>
</reference>
<dbReference type="AlphaFoldDB" id="A0A5B7FC00"/>
<dbReference type="EMBL" id="VSRR010006389">
    <property type="protein sequence ID" value="MPC44671.1"/>
    <property type="molecule type" value="Genomic_DNA"/>
</dbReference>
<keyword evidence="2" id="KW-1185">Reference proteome</keyword>
<evidence type="ECO:0000313" key="2">
    <source>
        <dbReference type="Proteomes" id="UP000324222"/>
    </source>
</evidence>
<evidence type="ECO:0000313" key="1">
    <source>
        <dbReference type="EMBL" id="MPC44671.1"/>
    </source>
</evidence>
<comment type="caution">
    <text evidence="1">The sequence shown here is derived from an EMBL/GenBank/DDBJ whole genome shotgun (WGS) entry which is preliminary data.</text>
</comment>
<accession>A0A5B7FC00</accession>